<dbReference type="Gene3D" id="3.30.300.30">
    <property type="match status" value="1"/>
</dbReference>
<protein>
    <submittedName>
        <fullName evidence="3">AMP-binding protein</fullName>
    </submittedName>
</protein>
<proteinExistence type="predicted"/>
<accession>A0ABR7RNX6</accession>
<evidence type="ECO:0000259" key="2">
    <source>
        <dbReference type="Pfam" id="PF13193"/>
    </source>
</evidence>
<comment type="caution">
    <text evidence="3">The sequence shown here is derived from an EMBL/GenBank/DDBJ whole genome shotgun (WGS) entry which is preliminary data.</text>
</comment>
<dbReference type="InterPro" id="IPR045851">
    <property type="entry name" value="AMP-bd_C_sf"/>
</dbReference>
<sequence length="530" mass="57165">MSADLLEAAAVAMPGVADTTLRQVMDAQAISDPDRIYCTFGDQVLRFGALDAAVNRVANALLARGLRPGDRVALMLPSHPDHIVSIFALAKVGLVRVPVNTSLVGPSLDYPFEAFAVDALIADASYAEALAPVLAQRPLRALIWRGGAEDGFAALLAHPDAAPPAVQPGPDDIIAITPSSGTTGAPKGVLKSDRTLRAGPMAILRLTEAQPGETLLFWEAMHHGAGVAVLIAAVLGRLQLGMVERFSASRFWQQAAQVGAARVHYLGSVLPMVLKQPEGPADRSHGVRIAWGGGCPPELWRPVEERFGVEIREGYGLSELITFCTVNMTGKTGSIGRPLSWFEAAVMDAEGRALPPGAVGELCFRALAPGLGFLGYFRNDAATADAMRDGWFRTGDLARQDEDGDLFFAGRAKDSIRRRGINISAWEVERVLLDHPEVEEAALIGVPSALGEEEIKIFIRRAQGSDLQPDALLRWCAPRMPRFQLPRFVAFVDEFPRTPTQRIRKLELPRDIQDCWDLESSGLNPAQKGG</sequence>
<dbReference type="Pfam" id="PF13193">
    <property type="entry name" value="AMP-binding_C"/>
    <property type="match status" value="1"/>
</dbReference>
<dbReference type="SUPFAM" id="SSF56801">
    <property type="entry name" value="Acetyl-CoA synthetase-like"/>
    <property type="match status" value="1"/>
</dbReference>
<feature type="domain" description="AMP-dependent synthetase/ligase" evidence="1">
    <location>
        <begin position="27"/>
        <end position="366"/>
    </location>
</feature>
<dbReference type="Gene3D" id="3.40.50.12780">
    <property type="entry name" value="N-terminal domain of ligase-like"/>
    <property type="match status" value="1"/>
</dbReference>
<name>A0ABR7RNX6_9PROT</name>
<dbReference type="RefSeq" id="WP_187785472.1">
    <property type="nucleotide sequence ID" value="NZ_JACTVA010000030.1"/>
</dbReference>
<feature type="domain" description="AMP-binding enzyme C-terminal" evidence="2">
    <location>
        <begin position="427"/>
        <end position="500"/>
    </location>
</feature>
<evidence type="ECO:0000313" key="4">
    <source>
        <dbReference type="Proteomes" id="UP000626026"/>
    </source>
</evidence>
<dbReference type="InterPro" id="IPR042099">
    <property type="entry name" value="ANL_N_sf"/>
</dbReference>
<dbReference type="EMBL" id="JACTVA010000030">
    <property type="protein sequence ID" value="MBC9208311.1"/>
    <property type="molecule type" value="Genomic_DNA"/>
</dbReference>
<evidence type="ECO:0000259" key="1">
    <source>
        <dbReference type="Pfam" id="PF00501"/>
    </source>
</evidence>
<gene>
    <name evidence="3" type="ORF">IBL26_15810</name>
</gene>
<dbReference type="Pfam" id="PF00501">
    <property type="entry name" value="AMP-binding"/>
    <property type="match status" value="1"/>
</dbReference>
<dbReference type="InterPro" id="IPR000873">
    <property type="entry name" value="AMP-dep_synth/lig_dom"/>
</dbReference>
<dbReference type="InterPro" id="IPR050237">
    <property type="entry name" value="ATP-dep_AMP-bd_enzyme"/>
</dbReference>
<organism evidence="3 4">
    <name type="scientific">Teichococcus aerophilus</name>
    <dbReference type="NCBI Taxonomy" id="1224513"/>
    <lineage>
        <taxon>Bacteria</taxon>
        <taxon>Pseudomonadati</taxon>
        <taxon>Pseudomonadota</taxon>
        <taxon>Alphaproteobacteria</taxon>
        <taxon>Acetobacterales</taxon>
        <taxon>Roseomonadaceae</taxon>
        <taxon>Roseomonas</taxon>
    </lineage>
</organism>
<reference evidence="3 4" key="1">
    <citation type="journal article" date="2013" name="Int. J. Syst. Evol. Microbiol.">
        <title>Roseomonas aerophila sp. nov., isolated from air.</title>
        <authorList>
            <person name="Kim S.J."/>
            <person name="Weon H.Y."/>
            <person name="Ahn J.H."/>
            <person name="Hong S.B."/>
            <person name="Seok S.J."/>
            <person name="Whang K.S."/>
            <person name="Kwon S.W."/>
        </authorList>
    </citation>
    <scope>NUCLEOTIDE SEQUENCE [LARGE SCALE GENOMIC DNA]</scope>
    <source>
        <strain evidence="3 4">NBRC 108923</strain>
    </source>
</reference>
<dbReference type="Proteomes" id="UP000626026">
    <property type="component" value="Unassembled WGS sequence"/>
</dbReference>
<dbReference type="InterPro" id="IPR020845">
    <property type="entry name" value="AMP-binding_CS"/>
</dbReference>
<dbReference type="PANTHER" id="PTHR43767">
    <property type="entry name" value="LONG-CHAIN-FATTY-ACID--COA LIGASE"/>
    <property type="match status" value="1"/>
</dbReference>
<keyword evidence="4" id="KW-1185">Reference proteome</keyword>
<dbReference type="PROSITE" id="PS00455">
    <property type="entry name" value="AMP_BINDING"/>
    <property type="match status" value="1"/>
</dbReference>
<evidence type="ECO:0000313" key="3">
    <source>
        <dbReference type="EMBL" id="MBC9208311.1"/>
    </source>
</evidence>
<dbReference type="PANTHER" id="PTHR43767:SF1">
    <property type="entry name" value="NONRIBOSOMAL PEPTIDE SYNTHASE PES1 (EUROFUNG)-RELATED"/>
    <property type="match status" value="1"/>
</dbReference>
<dbReference type="InterPro" id="IPR025110">
    <property type="entry name" value="AMP-bd_C"/>
</dbReference>